<organism evidence="7 8">
    <name type="scientific">Penicillium cosmopolitanum</name>
    <dbReference type="NCBI Taxonomy" id="1131564"/>
    <lineage>
        <taxon>Eukaryota</taxon>
        <taxon>Fungi</taxon>
        <taxon>Dikarya</taxon>
        <taxon>Ascomycota</taxon>
        <taxon>Pezizomycotina</taxon>
        <taxon>Eurotiomycetes</taxon>
        <taxon>Eurotiomycetidae</taxon>
        <taxon>Eurotiales</taxon>
        <taxon>Aspergillaceae</taxon>
        <taxon>Penicillium</taxon>
    </lineage>
</organism>
<evidence type="ECO:0008006" key="9">
    <source>
        <dbReference type="Google" id="ProtNLM"/>
    </source>
</evidence>
<dbReference type="OrthoDB" id="2593732at2759"/>
<dbReference type="GeneID" id="81364812"/>
<keyword evidence="8" id="KW-1185">Reference proteome</keyword>
<keyword evidence="1" id="KW-0479">Metal-binding</keyword>
<evidence type="ECO:0000256" key="5">
    <source>
        <dbReference type="ARBA" id="ARBA00023163"/>
    </source>
</evidence>
<evidence type="ECO:0000256" key="6">
    <source>
        <dbReference type="ARBA" id="ARBA00023242"/>
    </source>
</evidence>
<dbReference type="RefSeq" id="XP_056494414.1">
    <property type="nucleotide sequence ID" value="XM_056625832.1"/>
</dbReference>
<keyword evidence="3" id="KW-0805">Transcription regulation</keyword>
<evidence type="ECO:0000313" key="8">
    <source>
        <dbReference type="Proteomes" id="UP001147747"/>
    </source>
</evidence>
<dbReference type="EMBL" id="JAPZBU010000003">
    <property type="protein sequence ID" value="KAJ5414568.1"/>
    <property type="molecule type" value="Genomic_DNA"/>
</dbReference>
<protein>
    <recommendedName>
        <fullName evidence="9">Transcription factor domain-containing protein</fullName>
    </recommendedName>
</protein>
<dbReference type="InterPro" id="IPR052360">
    <property type="entry name" value="Transcr_Regulatory_Proteins"/>
</dbReference>
<keyword evidence="5" id="KW-0804">Transcription</keyword>
<evidence type="ECO:0000256" key="2">
    <source>
        <dbReference type="ARBA" id="ARBA00022833"/>
    </source>
</evidence>
<reference evidence="7" key="1">
    <citation type="submission" date="2022-12" db="EMBL/GenBank/DDBJ databases">
        <authorList>
            <person name="Petersen C."/>
        </authorList>
    </citation>
    <scope>NUCLEOTIDE SEQUENCE</scope>
    <source>
        <strain evidence="7">IBT 29677</strain>
    </source>
</reference>
<dbReference type="GO" id="GO:0046872">
    <property type="term" value="F:metal ion binding"/>
    <property type="evidence" value="ECO:0007669"/>
    <property type="project" value="UniProtKB-KW"/>
</dbReference>
<name>A0A9W9WC81_9EURO</name>
<dbReference type="AlphaFoldDB" id="A0A9W9WC81"/>
<dbReference type="Proteomes" id="UP001147747">
    <property type="component" value="Unassembled WGS sequence"/>
</dbReference>
<reference evidence="7" key="2">
    <citation type="journal article" date="2023" name="IMA Fungus">
        <title>Comparative genomic study of the Penicillium genus elucidates a diverse pangenome and 15 lateral gene transfer events.</title>
        <authorList>
            <person name="Petersen C."/>
            <person name="Sorensen T."/>
            <person name="Nielsen M.R."/>
            <person name="Sondergaard T.E."/>
            <person name="Sorensen J.L."/>
            <person name="Fitzpatrick D.A."/>
            <person name="Frisvad J.C."/>
            <person name="Nielsen K.L."/>
        </authorList>
    </citation>
    <scope>NUCLEOTIDE SEQUENCE</scope>
    <source>
        <strain evidence="7">IBT 29677</strain>
    </source>
</reference>
<evidence type="ECO:0000256" key="4">
    <source>
        <dbReference type="ARBA" id="ARBA00023125"/>
    </source>
</evidence>
<comment type="caution">
    <text evidence="7">The sequence shown here is derived from an EMBL/GenBank/DDBJ whole genome shotgun (WGS) entry which is preliminary data.</text>
</comment>
<proteinExistence type="predicted"/>
<dbReference type="GO" id="GO:0003677">
    <property type="term" value="F:DNA binding"/>
    <property type="evidence" value="ECO:0007669"/>
    <property type="project" value="UniProtKB-KW"/>
</dbReference>
<keyword evidence="4" id="KW-0238">DNA-binding</keyword>
<dbReference type="PANTHER" id="PTHR36206">
    <property type="entry name" value="ASPERCRYPTIN BIOSYNTHESIS CLUSTER-SPECIFIC TRANSCRIPTION REGULATOR ATNN-RELATED"/>
    <property type="match status" value="1"/>
</dbReference>
<keyword evidence="6" id="KW-0539">Nucleus</keyword>
<keyword evidence="2" id="KW-0862">Zinc</keyword>
<dbReference type="PANTHER" id="PTHR36206:SF12">
    <property type="entry name" value="ASPERCRYPTIN BIOSYNTHESIS CLUSTER-SPECIFIC TRANSCRIPTION REGULATOR ATNN-RELATED"/>
    <property type="match status" value="1"/>
</dbReference>
<gene>
    <name evidence="7" type="ORF">N7509_001195</name>
</gene>
<evidence type="ECO:0000256" key="1">
    <source>
        <dbReference type="ARBA" id="ARBA00022723"/>
    </source>
</evidence>
<sequence>MTPRTLVPAARVDSPIEPRALEYFFHRTAPQLAGFFDGAFFQSSVLHASLEEPAIRQTLAAIAIVHEGKTLNPVEGQSLGSTSPIQLYNKAIRGIVQKTMKEPNAVSLVAMISILFACLEYLRGNAAMSRSHITSGIQIFQSWMENKKSQNQSSGRDDTSIGSHFMETEIGPILLSLRTIVLDRDTAKNLRLLMNPVNVHGDLTLGDRFDTVQQARVGLVDLITQTNLRFDKLDKYCPLGPQYNEKASLIIKSVEKTFAQWDANFDDLALRRGSSWVKRQRPSINAVRLIKFDLSFGVRNYLADSECAWDAGRADFEEALSLIENLITDRDRFCPGNNFRPLSLDFAIIYCLHTLSWKCRWPRLRRWGLDLFRRICGREWLLDAEKYFIIFSRIMEIEEAGTNSSNQLELPDGGPQENILPHEHLRIHHFQVSVSNQASPSPEDPEQPTKYSVTFWSKPYGIDGPWHKLTEPLQPGASVAEESTIPSNLINEFFAKPPRIKELERLGQEIDLVIREGP</sequence>
<accession>A0A9W9WC81</accession>
<evidence type="ECO:0000256" key="3">
    <source>
        <dbReference type="ARBA" id="ARBA00023015"/>
    </source>
</evidence>
<evidence type="ECO:0000313" key="7">
    <source>
        <dbReference type="EMBL" id="KAJ5414568.1"/>
    </source>
</evidence>